<keyword evidence="2" id="KW-1185">Reference proteome</keyword>
<sequence length="194" mass="22757">MKQTNTATVTASQAISVGQIILDDTNYLTFWGHIQKDEMWQRCDFITTYEVLNTMLRYVQDRSDAVQMSIVQKLENMEQIPDMIDLEMELGKAVLFDNMYFRLTRPGHLQGGNWVEYTAGECYFIEQVTPLASASVPHFVRKTDHFMEMLHNSYELYLGYIELEFDEDAARRKADLTDDLKFTLAYYAWKERTL</sequence>
<dbReference type="Proteomes" id="UP000476411">
    <property type="component" value="Chromosome"/>
</dbReference>
<accession>A0A6B9ZI20</accession>
<protein>
    <submittedName>
        <fullName evidence="1">Uncharacterized protein</fullName>
    </submittedName>
</protein>
<reference evidence="1 2" key="1">
    <citation type="submission" date="2020-01" db="EMBL/GenBank/DDBJ databases">
        <title>Complete genome sequence of Chitinophaga sp. H33E-04 isolated from quinoa roots.</title>
        <authorList>
            <person name="Weon H.-Y."/>
            <person name="Lee S.A."/>
        </authorList>
    </citation>
    <scope>NUCLEOTIDE SEQUENCE [LARGE SCALE GENOMIC DNA]</scope>
    <source>
        <strain evidence="1 2">H33E-04</strain>
    </source>
</reference>
<evidence type="ECO:0000313" key="1">
    <source>
        <dbReference type="EMBL" id="QHS62098.1"/>
    </source>
</evidence>
<dbReference type="EMBL" id="CP048113">
    <property type="protein sequence ID" value="QHS62098.1"/>
    <property type="molecule type" value="Genomic_DNA"/>
</dbReference>
<organism evidence="1 2">
    <name type="scientific">Chitinophaga agri</name>
    <dbReference type="NCBI Taxonomy" id="2703787"/>
    <lineage>
        <taxon>Bacteria</taxon>
        <taxon>Pseudomonadati</taxon>
        <taxon>Bacteroidota</taxon>
        <taxon>Chitinophagia</taxon>
        <taxon>Chitinophagales</taxon>
        <taxon>Chitinophagaceae</taxon>
        <taxon>Chitinophaga</taxon>
    </lineage>
</organism>
<gene>
    <name evidence="1" type="ORF">GWR21_21560</name>
</gene>
<dbReference type="AlphaFoldDB" id="A0A6B9ZI20"/>
<dbReference type="RefSeq" id="WP_162333753.1">
    <property type="nucleotide sequence ID" value="NZ_CP048113.1"/>
</dbReference>
<proteinExistence type="predicted"/>
<dbReference type="KEGG" id="chih:GWR21_21560"/>
<evidence type="ECO:0000313" key="2">
    <source>
        <dbReference type="Proteomes" id="UP000476411"/>
    </source>
</evidence>
<name>A0A6B9ZI20_9BACT</name>